<dbReference type="GO" id="GO:0022857">
    <property type="term" value="F:transmembrane transporter activity"/>
    <property type="evidence" value="ECO:0007669"/>
    <property type="project" value="InterPro"/>
</dbReference>
<proteinExistence type="predicted"/>
<feature type="transmembrane region" description="Helical" evidence="2">
    <location>
        <begin position="250"/>
        <end position="274"/>
    </location>
</feature>
<gene>
    <name evidence="3" type="ORF">WJX73_008033</name>
</gene>
<comment type="caution">
    <text evidence="3">The sequence shown here is derived from an EMBL/GenBank/DDBJ whole genome shotgun (WGS) entry which is preliminary data.</text>
</comment>
<protein>
    <submittedName>
        <fullName evidence="3">Uncharacterized protein</fullName>
    </submittedName>
</protein>
<dbReference type="InterPro" id="IPR036259">
    <property type="entry name" value="MFS_trans_sf"/>
</dbReference>
<dbReference type="PANTHER" id="PTHR23547">
    <property type="entry name" value="MAJOR FACILITATOR SUPERFAMILY DOMAIN, GENERAL SUBSTRATE TRANSPORTER"/>
    <property type="match status" value="1"/>
</dbReference>
<keyword evidence="2" id="KW-0472">Membrane</keyword>
<dbReference type="Pfam" id="PF07690">
    <property type="entry name" value="MFS_1"/>
    <property type="match status" value="1"/>
</dbReference>
<feature type="transmembrane region" description="Helical" evidence="2">
    <location>
        <begin position="396"/>
        <end position="421"/>
    </location>
</feature>
<organism evidence="3 4">
    <name type="scientific">Symbiochloris irregularis</name>
    <dbReference type="NCBI Taxonomy" id="706552"/>
    <lineage>
        <taxon>Eukaryota</taxon>
        <taxon>Viridiplantae</taxon>
        <taxon>Chlorophyta</taxon>
        <taxon>core chlorophytes</taxon>
        <taxon>Trebouxiophyceae</taxon>
        <taxon>Trebouxiales</taxon>
        <taxon>Trebouxiaceae</taxon>
        <taxon>Symbiochloris</taxon>
    </lineage>
</organism>
<feature type="transmembrane region" description="Helical" evidence="2">
    <location>
        <begin position="364"/>
        <end position="384"/>
    </location>
</feature>
<feature type="transmembrane region" description="Helical" evidence="2">
    <location>
        <begin position="184"/>
        <end position="204"/>
    </location>
</feature>
<evidence type="ECO:0000313" key="4">
    <source>
        <dbReference type="Proteomes" id="UP001465755"/>
    </source>
</evidence>
<name>A0AAW1NWE1_9CHLO</name>
<feature type="region of interest" description="Disordered" evidence="1">
    <location>
        <begin position="94"/>
        <end position="113"/>
    </location>
</feature>
<dbReference type="Proteomes" id="UP001465755">
    <property type="component" value="Unassembled WGS sequence"/>
</dbReference>
<evidence type="ECO:0000313" key="3">
    <source>
        <dbReference type="EMBL" id="KAK9797051.1"/>
    </source>
</evidence>
<keyword evidence="2" id="KW-0812">Transmembrane</keyword>
<dbReference type="EMBL" id="JALJOQ010000110">
    <property type="protein sequence ID" value="KAK9797051.1"/>
    <property type="molecule type" value="Genomic_DNA"/>
</dbReference>
<keyword evidence="4" id="KW-1185">Reference proteome</keyword>
<dbReference type="AlphaFoldDB" id="A0AAW1NWE1"/>
<sequence>MGSHMAPFICCEASLSAEEQLTCEFEPTGASVPATRDAEGGSVTCFPPEGVPGQLLRYRVLDSGGCDIFPGGRTFQRRVSSSIPVDHADKTDSRAAEIDGVSSPEPKAASSSRMGGLGPFAVMTLAYVLFTTTDGGVRVIVLLHAYQQGITALALAAIFSGYELAGVIVNLLAGVAGARWGFKATLVAGLSFQLCSLAMLMGWQDNWNNLQAIVFITIAQILNGIAKDLVKLGGKSVSKLVTPEEKQLKLFKLVALVTGFKNSFKGVGYLIGAALLTANYYSAIAVMMGLICIALPCGIFGLDWQLGRAGKKNAKLSEVFSVNYNIGVLSIARFFLFASRDLWFEVTLPYFLRNPASGIGWSRLLVGVFLAVWIIVYVHSYLIVRYAEGNKIAMSVGFYYMANAGGRLIGTLLSGFLYTYVV</sequence>
<dbReference type="InterPro" id="IPR047769">
    <property type="entry name" value="MFS_ArsJ"/>
</dbReference>
<evidence type="ECO:0000256" key="2">
    <source>
        <dbReference type="SAM" id="Phobius"/>
    </source>
</evidence>
<feature type="transmembrane region" description="Helical" evidence="2">
    <location>
        <begin position="280"/>
        <end position="302"/>
    </location>
</feature>
<reference evidence="3 4" key="1">
    <citation type="journal article" date="2024" name="Nat. Commun.">
        <title>Phylogenomics reveals the evolutionary origins of lichenization in chlorophyte algae.</title>
        <authorList>
            <person name="Puginier C."/>
            <person name="Libourel C."/>
            <person name="Otte J."/>
            <person name="Skaloud P."/>
            <person name="Haon M."/>
            <person name="Grisel S."/>
            <person name="Petersen M."/>
            <person name="Berrin J.G."/>
            <person name="Delaux P.M."/>
            <person name="Dal Grande F."/>
            <person name="Keller J."/>
        </authorList>
    </citation>
    <scope>NUCLEOTIDE SEQUENCE [LARGE SCALE GENOMIC DNA]</scope>
    <source>
        <strain evidence="3 4">SAG 2036</strain>
    </source>
</reference>
<feature type="transmembrane region" description="Helical" evidence="2">
    <location>
        <begin position="322"/>
        <end position="344"/>
    </location>
</feature>
<dbReference type="PANTHER" id="PTHR23547:SF1">
    <property type="entry name" value="MAJOR FACILITATOR SUPERFAMILY MFS_1"/>
    <property type="match status" value="1"/>
</dbReference>
<dbReference type="Gene3D" id="1.20.1250.20">
    <property type="entry name" value="MFS general substrate transporter like domains"/>
    <property type="match status" value="1"/>
</dbReference>
<feature type="transmembrane region" description="Helical" evidence="2">
    <location>
        <begin position="150"/>
        <end position="172"/>
    </location>
</feature>
<keyword evidence="2" id="KW-1133">Transmembrane helix</keyword>
<dbReference type="SUPFAM" id="SSF103473">
    <property type="entry name" value="MFS general substrate transporter"/>
    <property type="match status" value="1"/>
</dbReference>
<dbReference type="InterPro" id="IPR011701">
    <property type="entry name" value="MFS"/>
</dbReference>
<evidence type="ECO:0000256" key="1">
    <source>
        <dbReference type="SAM" id="MobiDB-lite"/>
    </source>
</evidence>
<accession>A0AAW1NWE1</accession>